<keyword evidence="2" id="KW-1185">Reference proteome</keyword>
<dbReference type="InterPro" id="IPR002591">
    <property type="entry name" value="Phosphodiest/P_Trfase"/>
</dbReference>
<protein>
    <submittedName>
        <fullName evidence="1">Nucleotide pyrophosphatase</fullName>
    </submittedName>
</protein>
<dbReference type="PANTHER" id="PTHR10151">
    <property type="entry name" value="ECTONUCLEOTIDE PYROPHOSPHATASE/PHOSPHODIESTERASE"/>
    <property type="match status" value="1"/>
</dbReference>
<reference evidence="1 2" key="1">
    <citation type="submission" date="2016-07" db="EMBL/GenBank/DDBJ databases">
        <title>Genome analysis of Flavihumibacter stibioxidans YS-17.</title>
        <authorList>
            <person name="Shi K."/>
            <person name="Han Y."/>
            <person name="Wang G."/>
        </authorList>
    </citation>
    <scope>NUCLEOTIDE SEQUENCE [LARGE SCALE GENOMIC DNA]</scope>
    <source>
        <strain evidence="1 2">YS-17</strain>
    </source>
</reference>
<dbReference type="InterPro" id="IPR017850">
    <property type="entry name" value="Alkaline_phosphatase_core_sf"/>
</dbReference>
<dbReference type="Proteomes" id="UP000765802">
    <property type="component" value="Unassembled WGS sequence"/>
</dbReference>
<comment type="caution">
    <text evidence="1">The sequence shown here is derived from an EMBL/GenBank/DDBJ whole genome shotgun (WGS) entry which is preliminary data.</text>
</comment>
<dbReference type="RefSeq" id="WP_187257145.1">
    <property type="nucleotide sequence ID" value="NZ_JBHULF010000007.1"/>
</dbReference>
<name>A0ABR7MB23_9BACT</name>
<organism evidence="1 2">
    <name type="scientific">Flavihumibacter stibioxidans</name>
    <dbReference type="NCBI Taxonomy" id="1834163"/>
    <lineage>
        <taxon>Bacteria</taxon>
        <taxon>Pseudomonadati</taxon>
        <taxon>Bacteroidota</taxon>
        <taxon>Chitinophagia</taxon>
        <taxon>Chitinophagales</taxon>
        <taxon>Chitinophagaceae</taxon>
        <taxon>Flavihumibacter</taxon>
    </lineage>
</organism>
<dbReference type="PANTHER" id="PTHR10151:SF120">
    <property type="entry name" value="BIS(5'-ADENOSYL)-TRIPHOSPHATASE"/>
    <property type="match status" value="1"/>
</dbReference>
<proteinExistence type="predicted"/>
<evidence type="ECO:0000313" key="2">
    <source>
        <dbReference type="Proteomes" id="UP000765802"/>
    </source>
</evidence>
<evidence type="ECO:0000313" key="1">
    <source>
        <dbReference type="EMBL" id="MBC6491826.1"/>
    </source>
</evidence>
<dbReference type="SUPFAM" id="SSF53649">
    <property type="entry name" value="Alkaline phosphatase-like"/>
    <property type="match status" value="1"/>
</dbReference>
<dbReference type="Gene3D" id="3.40.720.10">
    <property type="entry name" value="Alkaline Phosphatase, subunit A"/>
    <property type="match status" value="1"/>
</dbReference>
<dbReference type="Pfam" id="PF01663">
    <property type="entry name" value="Phosphodiest"/>
    <property type="match status" value="1"/>
</dbReference>
<sequence>MKQLLTGICLSTLFAIPSFGQQEKIKKAVFIIVDGIPADLIERLNPPHLKRIAADGGYTRALLGGERGAYSETPTISAVGYNSLLTGTWVNKHNVWGNGIEAPNYNYWTIFRFLKQAAPDKKLAIFSTWLDNRTKLLGDGLAPTGNLKLDYHFDGMELDTIRYPHDKRSDYIHKIDEAVAEEARRVIKKDAPDLNWVYLQYTDDISHRFGDSPEFDKAVLLADKQIGKVYDAITYREKKFNEDWLIFITTDHGRDAYSGKHHGGQSAREKGIWIITNANNLNRYFKVANPGIVDILPSLMNHLGIDAPIHQKMEWDGVSLMGKISIANAGASIKNKQLKLMWDSYDTTGMVKVHIAETNQFKTGGKDDYKLIGEAKVTANKLVIPFDAQPGITYKIVLEGKYNMINRWLE</sequence>
<dbReference type="EMBL" id="MBUA01000023">
    <property type="protein sequence ID" value="MBC6491826.1"/>
    <property type="molecule type" value="Genomic_DNA"/>
</dbReference>
<accession>A0ABR7MB23</accession>
<gene>
    <name evidence="1" type="ORF">BC349_12260</name>
</gene>